<dbReference type="InterPro" id="IPR002781">
    <property type="entry name" value="TM_pro_TauE-like"/>
</dbReference>
<protein>
    <recommendedName>
        <fullName evidence="5">Probable membrane transporter protein</fullName>
    </recommendedName>
</protein>
<keyword evidence="5" id="KW-1003">Cell membrane</keyword>
<evidence type="ECO:0000256" key="2">
    <source>
        <dbReference type="ARBA" id="ARBA00022692"/>
    </source>
</evidence>
<gene>
    <name evidence="6" type="ORF">MSSIH_2680</name>
</gene>
<organism evidence="6 7">
    <name type="scientific">Methanosarcina siciliae HI350</name>
    <dbReference type="NCBI Taxonomy" id="1434119"/>
    <lineage>
        <taxon>Archaea</taxon>
        <taxon>Methanobacteriati</taxon>
        <taxon>Methanobacteriota</taxon>
        <taxon>Stenosarchaea group</taxon>
        <taxon>Methanomicrobia</taxon>
        <taxon>Methanosarcinales</taxon>
        <taxon>Methanosarcinaceae</taxon>
        <taxon>Methanosarcina</taxon>
    </lineage>
</organism>
<accession>A0A0E3PFH9</accession>
<proteinExistence type="inferred from homology"/>
<comment type="similarity">
    <text evidence="5">Belongs to the 4-toluene sulfonate uptake permease (TSUP) (TC 2.A.102) family.</text>
</comment>
<dbReference type="HOGENOM" id="CLU_045498_6_2_2"/>
<dbReference type="Pfam" id="PF01925">
    <property type="entry name" value="TauE"/>
    <property type="match status" value="1"/>
</dbReference>
<dbReference type="InterPro" id="IPR051598">
    <property type="entry name" value="TSUP/Inactive_protease-like"/>
</dbReference>
<feature type="transmembrane region" description="Helical" evidence="5">
    <location>
        <begin position="9"/>
        <end position="33"/>
    </location>
</feature>
<evidence type="ECO:0000256" key="1">
    <source>
        <dbReference type="ARBA" id="ARBA00004141"/>
    </source>
</evidence>
<feature type="transmembrane region" description="Helical" evidence="5">
    <location>
        <begin position="53"/>
        <end position="72"/>
    </location>
</feature>
<reference evidence="6 7" key="1">
    <citation type="submission" date="2014-07" db="EMBL/GenBank/DDBJ databases">
        <title>Methanogenic archaea and the global carbon cycle.</title>
        <authorList>
            <person name="Henriksen J.R."/>
            <person name="Luke J."/>
            <person name="Reinhart S."/>
            <person name="Benedict M.N."/>
            <person name="Youngblut N.D."/>
            <person name="Metcalf M.E."/>
            <person name="Whitaker R.J."/>
            <person name="Metcalf W.W."/>
        </authorList>
    </citation>
    <scope>NUCLEOTIDE SEQUENCE [LARGE SCALE GENOMIC DNA]</scope>
    <source>
        <strain evidence="6 7">HI350</strain>
    </source>
</reference>
<dbReference type="GO" id="GO:0005886">
    <property type="term" value="C:plasma membrane"/>
    <property type="evidence" value="ECO:0007669"/>
    <property type="project" value="UniProtKB-SubCell"/>
</dbReference>
<dbReference type="AlphaFoldDB" id="A0A0E3PFH9"/>
<feature type="transmembrane region" description="Helical" evidence="5">
    <location>
        <begin position="147"/>
        <end position="180"/>
    </location>
</feature>
<keyword evidence="4 5" id="KW-0472">Membrane</keyword>
<feature type="transmembrane region" description="Helical" evidence="5">
    <location>
        <begin position="218"/>
        <end position="240"/>
    </location>
</feature>
<evidence type="ECO:0000256" key="5">
    <source>
        <dbReference type="RuleBase" id="RU363041"/>
    </source>
</evidence>
<evidence type="ECO:0000313" key="6">
    <source>
        <dbReference type="EMBL" id="AKB33370.1"/>
    </source>
</evidence>
<keyword evidence="3 5" id="KW-1133">Transmembrane helix</keyword>
<sequence length="272" mass="28887">MEMTPTDPLYFGVLILTGAFAGIISGLLGIGGGFIMSPVQYWLLQETGMDPDLAIRAALGTSLFVILINAIIVTQKYHKNHAVLWKPALIMGISGSIASFAGAAVASYLPASTLSTIFGVVIIIGALKTYTTPAVKKKEKIRTNQVFYIFGGLFIGFFSGLLGIGGGVVGIPVMLIFLHFDMRKAVGTSAAIMLFTSFGGSVGYILNGWGQAGLPPYSLGYINLLNWILLVVPGLLAARTGAEVGHLVNPEYLKHLFVLLMVYVGLEMIGVI</sequence>
<dbReference type="PANTHER" id="PTHR43701:SF2">
    <property type="entry name" value="MEMBRANE TRANSPORTER PROTEIN YJNA-RELATED"/>
    <property type="match status" value="1"/>
</dbReference>
<dbReference type="Proteomes" id="UP000033092">
    <property type="component" value="Chromosome"/>
</dbReference>
<name>A0A0E3PFH9_9EURY</name>
<comment type="subcellular location">
    <subcellularLocation>
        <location evidence="5">Cell membrane</location>
        <topology evidence="5">Multi-pass membrane protein</topology>
    </subcellularLocation>
    <subcellularLocation>
        <location evidence="1">Membrane</location>
        <topology evidence="1">Multi-pass membrane protein</topology>
    </subcellularLocation>
</comment>
<dbReference type="EMBL" id="CP009507">
    <property type="protein sequence ID" value="AKB33370.1"/>
    <property type="molecule type" value="Genomic_DNA"/>
</dbReference>
<evidence type="ECO:0000256" key="3">
    <source>
        <dbReference type="ARBA" id="ARBA00022989"/>
    </source>
</evidence>
<feature type="transmembrane region" description="Helical" evidence="5">
    <location>
        <begin position="186"/>
        <end position="206"/>
    </location>
</feature>
<feature type="transmembrane region" description="Helical" evidence="5">
    <location>
        <begin position="84"/>
        <end position="102"/>
    </location>
</feature>
<feature type="transmembrane region" description="Helical" evidence="5">
    <location>
        <begin position="252"/>
        <end position="271"/>
    </location>
</feature>
<dbReference type="KEGG" id="msz:MSSIH_2680"/>
<dbReference type="PATRIC" id="fig|1434119.4.peg.3513"/>
<evidence type="ECO:0000313" key="7">
    <source>
        <dbReference type="Proteomes" id="UP000033092"/>
    </source>
</evidence>
<keyword evidence="2 5" id="KW-0812">Transmembrane</keyword>
<feature type="transmembrane region" description="Helical" evidence="5">
    <location>
        <begin position="108"/>
        <end position="127"/>
    </location>
</feature>
<evidence type="ECO:0000256" key="4">
    <source>
        <dbReference type="ARBA" id="ARBA00023136"/>
    </source>
</evidence>
<dbReference type="PANTHER" id="PTHR43701">
    <property type="entry name" value="MEMBRANE TRANSPORTER PROTEIN MJ0441-RELATED"/>
    <property type="match status" value="1"/>
</dbReference>